<dbReference type="EMBL" id="SMOL01000458">
    <property type="protein sequence ID" value="KAB2613527.1"/>
    <property type="molecule type" value="Genomic_DNA"/>
</dbReference>
<reference evidence="2" key="2">
    <citation type="submission" date="2019-10" db="EMBL/GenBank/DDBJ databases">
        <title>A de novo genome assembly of a pear dwarfing rootstock.</title>
        <authorList>
            <person name="Wang F."/>
            <person name="Wang J."/>
            <person name="Li S."/>
            <person name="Zhang Y."/>
            <person name="Fang M."/>
            <person name="Ma L."/>
            <person name="Zhao Y."/>
            <person name="Jiang S."/>
        </authorList>
    </citation>
    <scope>NUCLEOTIDE SEQUENCE [LARGE SCALE GENOMIC DNA]</scope>
</reference>
<dbReference type="Proteomes" id="UP000327157">
    <property type="component" value="Chromosome 9"/>
</dbReference>
<comment type="caution">
    <text evidence="1">The sequence shown here is derived from an EMBL/GenBank/DDBJ whole genome shotgun (WGS) entry which is preliminary data.</text>
</comment>
<name>A0A5N5GEH4_9ROSA</name>
<reference evidence="1 2" key="3">
    <citation type="submission" date="2019-11" db="EMBL/GenBank/DDBJ databases">
        <title>A de novo genome assembly of a pear dwarfing rootstock.</title>
        <authorList>
            <person name="Wang F."/>
            <person name="Wang J."/>
            <person name="Li S."/>
            <person name="Zhang Y."/>
            <person name="Fang M."/>
            <person name="Ma L."/>
            <person name="Zhao Y."/>
            <person name="Jiang S."/>
        </authorList>
    </citation>
    <scope>NUCLEOTIDE SEQUENCE [LARGE SCALE GENOMIC DNA]</scope>
    <source>
        <strain evidence="1">S2</strain>
        <tissue evidence="1">Leaf</tissue>
    </source>
</reference>
<proteinExistence type="predicted"/>
<evidence type="ECO:0000313" key="2">
    <source>
        <dbReference type="Proteomes" id="UP000327157"/>
    </source>
</evidence>
<protein>
    <submittedName>
        <fullName evidence="1">Protein RALF-like 9</fullName>
    </submittedName>
</protein>
<accession>A0A5N5GEH4</accession>
<organism evidence="1 2">
    <name type="scientific">Pyrus ussuriensis x Pyrus communis</name>
    <dbReference type="NCBI Taxonomy" id="2448454"/>
    <lineage>
        <taxon>Eukaryota</taxon>
        <taxon>Viridiplantae</taxon>
        <taxon>Streptophyta</taxon>
        <taxon>Embryophyta</taxon>
        <taxon>Tracheophyta</taxon>
        <taxon>Spermatophyta</taxon>
        <taxon>Magnoliopsida</taxon>
        <taxon>eudicotyledons</taxon>
        <taxon>Gunneridae</taxon>
        <taxon>Pentapetalae</taxon>
        <taxon>rosids</taxon>
        <taxon>fabids</taxon>
        <taxon>Rosales</taxon>
        <taxon>Rosaceae</taxon>
        <taxon>Amygdaloideae</taxon>
        <taxon>Maleae</taxon>
        <taxon>Pyrus</taxon>
    </lineage>
</organism>
<gene>
    <name evidence="1" type="ORF">D8674_035843</name>
</gene>
<evidence type="ECO:0000313" key="1">
    <source>
        <dbReference type="EMBL" id="KAB2613527.1"/>
    </source>
</evidence>
<reference evidence="1 2" key="1">
    <citation type="submission" date="2019-09" db="EMBL/GenBank/DDBJ databases">
        <authorList>
            <person name="Ou C."/>
        </authorList>
    </citation>
    <scope>NUCLEOTIDE SEQUENCE [LARGE SCALE GENOMIC DNA]</scope>
    <source>
        <strain evidence="1">S2</strain>
        <tissue evidence="1">Leaf</tissue>
    </source>
</reference>
<sequence>MTVFSPGTLLISAIFVEVEVDAMRIIGYGVTLRDGMPGCSFKLASGKLLQTDGKFISKGM</sequence>
<dbReference type="AlphaFoldDB" id="A0A5N5GEH4"/>
<keyword evidence="2" id="KW-1185">Reference proteome</keyword>